<evidence type="ECO:0000259" key="1">
    <source>
        <dbReference type="Pfam" id="PF12728"/>
    </source>
</evidence>
<protein>
    <recommendedName>
        <fullName evidence="1">Helix-turn-helix domain-containing protein</fullName>
    </recommendedName>
</protein>
<organism evidence="2">
    <name type="scientific">bioreactor metagenome</name>
    <dbReference type="NCBI Taxonomy" id="1076179"/>
    <lineage>
        <taxon>unclassified sequences</taxon>
        <taxon>metagenomes</taxon>
        <taxon>ecological metagenomes</taxon>
    </lineage>
</organism>
<evidence type="ECO:0000313" key="2">
    <source>
        <dbReference type="EMBL" id="MPM34522.1"/>
    </source>
</evidence>
<proteinExistence type="predicted"/>
<dbReference type="EMBL" id="VSSQ01006999">
    <property type="protein sequence ID" value="MPM34522.1"/>
    <property type="molecule type" value="Genomic_DNA"/>
</dbReference>
<dbReference type="Pfam" id="PF12728">
    <property type="entry name" value="HTH_17"/>
    <property type="match status" value="1"/>
</dbReference>
<dbReference type="InterPro" id="IPR010093">
    <property type="entry name" value="SinI_DNA-bd"/>
</dbReference>
<name>A0A644Z1B6_9ZZZZ</name>
<gene>
    <name evidence="2" type="ORF">SDC9_81108</name>
</gene>
<dbReference type="AlphaFoldDB" id="A0A644Z1B6"/>
<dbReference type="GO" id="GO:0003677">
    <property type="term" value="F:DNA binding"/>
    <property type="evidence" value="ECO:0007669"/>
    <property type="project" value="InterPro"/>
</dbReference>
<sequence length="66" mass="7527">MSEEVIVPFTDYPDIVTPEDLIKILRIGRNAAYKLIHSGEIASFRVGKHYKITKQSVIAYISQYKA</sequence>
<dbReference type="InterPro" id="IPR041657">
    <property type="entry name" value="HTH_17"/>
</dbReference>
<reference evidence="2" key="1">
    <citation type="submission" date="2019-08" db="EMBL/GenBank/DDBJ databases">
        <authorList>
            <person name="Kucharzyk K."/>
            <person name="Murdoch R.W."/>
            <person name="Higgins S."/>
            <person name="Loffler F."/>
        </authorList>
    </citation>
    <scope>NUCLEOTIDE SEQUENCE</scope>
</reference>
<dbReference type="NCBIfam" id="TIGR01764">
    <property type="entry name" value="excise"/>
    <property type="match status" value="1"/>
</dbReference>
<feature type="domain" description="Helix-turn-helix" evidence="1">
    <location>
        <begin position="16"/>
        <end position="63"/>
    </location>
</feature>
<accession>A0A644Z1B6</accession>
<comment type="caution">
    <text evidence="2">The sequence shown here is derived from an EMBL/GenBank/DDBJ whole genome shotgun (WGS) entry which is preliminary data.</text>
</comment>